<dbReference type="Pfam" id="PF06725">
    <property type="entry name" value="3D"/>
    <property type="match status" value="1"/>
</dbReference>
<reference evidence="4 5" key="1">
    <citation type="submission" date="2018-04" db="EMBL/GenBank/DDBJ databases">
        <title>Camelliibacillus theae gen. nov., sp. nov., isolated from Pu'er tea.</title>
        <authorList>
            <person name="Niu L."/>
        </authorList>
    </citation>
    <scope>NUCLEOTIDE SEQUENCE [LARGE SCALE GENOMIC DNA]</scope>
    <source>
        <strain evidence="4 5">T8</strain>
    </source>
</reference>
<dbReference type="Pfam" id="PF03990">
    <property type="entry name" value="DUF348"/>
    <property type="match status" value="3"/>
</dbReference>
<dbReference type="InterPro" id="IPR010611">
    <property type="entry name" value="3D_dom"/>
</dbReference>
<dbReference type="Gene3D" id="2.40.40.10">
    <property type="entry name" value="RlpA-like domain"/>
    <property type="match status" value="1"/>
</dbReference>
<dbReference type="GO" id="GO:0019867">
    <property type="term" value="C:outer membrane"/>
    <property type="evidence" value="ECO:0007669"/>
    <property type="project" value="InterPro"/>
</dbReference>
<proteinExistence type="predicted"/>
<dbReference type="InterPro" id="IPR051933">
    <property type="entry name" value="Resuscitation_pf_RpfB"/>
</dbReference>
<evidence type="ECO:0000313" key="4">
    <source>
        <dbReference type="EMBL" id="PWA12114.1"/>
    </source>
</evidence>
<name>A0A2U1K4J7_9BACI</name>
<comment type="caution">
    <text evidence="4">The sequence shown here is derived from an EMBL/GenBank/DDBJ whole genome shotgun (WGS) entry which is preliminary data.</text>
</comment>
<evidence type="ECO:0000313" key="5">
    <source>
        <dbReference type="Proteomes" id="UP000245998"/>
    </source>
</evidence>
<dbReference type="RefSeq" id="WP_116554306.1">
    <property type="nucleotide sequence ID" value="NZ_QCZG01000012.1"/>
</dbReference>
<protein>
    <recommendedName>
        <fullName evidence="3">G5 domain-containing protein</fullName>
    </recommendedName>
</protein>
<dbReference type="SMART" id="SM01208">
    <property type="entry name" value="G5"/>
    <property type="match status" value="1"/>
</dbReference>
<dbReference type="InterPro" id="IPR036908">
    <property type="entry name" value="RlpA-like_sf"/>
</dbReference>
<dbReference type="EMBL" id="QCZG01000012">
    <property type="protein sequence ID" value="PWA12114.1"/>
    <property type="molecule type" value="Genomic_DNA"/>
</dbReference>
<dbReference type="OrthoDB" id="9798935at2"/>
<evidence type="ECO:0000259" key="3">
    <source>
        <dbReference type="PROSITE" id="PS51109"/>
    </source>
</evidence>
<dbReference type="InterPro" id="IPR007137">
    <property type="entry name" value="DUF348"/>
</dbReference>
<dbReference type="GO" id="GO:0004553">
    <property type="term" value="F:hydrolase activity, hydrolyzing O-glycosyl compounds"/>
    <property type="evidence" value="ECO:0007669"/>
    <property type="project" value="InterPro"/>
</dbReference>
<feature type="compositionally biased region" description="Polar residues" evidence="2">
    <location>
        <begin position="295"/>
        <end position="305"/>
    </location>
</feature>
<feature type="domain" description="G5" evidence="3">
    <location>
        <begin position="208"/>
        <end position="288"/>
    </location>
</feature>
<dbReference type="Gene3D" id="2.20.230.10">
    <property type="entry name" value="Resuscitation-promoting factor rpfb"/>
    <property type="match status" value="1"/>
</dbReference>
<dbReference type="Proteomes" id="UP000245998">
    <property type="component" value="Unassembled WGS sequence"/>
</dbReference>
<dbReference type="GO" id="GO:0009254">
    <property type="term" value="P:peptidoglycan turnover"/>
    <property type="evidence" value="ECO:0007669"/>
    <property type="project" value="InterPro"/>
</dbReference>
<dbReference type="CDD" id="cd22786">
    <property type="entry name" value="DPBB_YuiC-like"/>
    <property type="match status" value="1"/>
</dbReference>
<dbReference type="PROSITE" id="PS51109">
    <property type="entry name" value="G5"/>
    <property type="match status" value="1"/>
</dbReference>
<dbReference type="SUPFAM" id="SSF50685">
    <property type="entry name" value="Barwin-like endoglucanases"/>
    <property type="match status" value="1"/>
</dbReference>
<dbReference type="Pfam" id="PF07501">
    <property type="entry name" value="G5"/>
    <property type="match status" value="1"/>
</dbReference>
<sequence length="411" mass="44662">MEANGKRFSGLLKGKKFLLILFSVIVLSVVTGFSVYETMKSDVILSLDGKEIQVKSHANSVAEVLEEQDIDVNQHDFIEPALDAAIEDGMKVVWKPAKQVVLNIDGKKHDIWTVKDTVGDVLEERKITVKEHDKINPAQSEAIEENLEIQFESAFEIPLVIGDKEKKVWTTSTTVADLLKEQKVELNELDRVEPGKDEEVSPETKINVVRVEKVTDVVEEAVAFATVTKKDGSLSKGKEKVIDEGQKGKVKKHYEVILENGKEVKRKLVKEEKVKDSKNRIVAVGTKEVPKTVSRKQSASSNEPSAQAAAKAPSGGKTIYMSSTAYTANCSGCSGVTATGVNLKANPGAKVVAVDPNVIPLGTKVHVEGYGYAIAADTGGAIKGNRIDVFVPSNSKATSWGRKNVKVKIVD</sequence>
<dbReference type="PANTHER" id="PTHR39160:SF4">
    <property type="entry name" value="RESUSCITATION-PROMOTING FACTOR RPFB"/>
    <property type="match status" value="1"/>
</dbReference>
<evidence type="ECO:0000256" key="1">
    <source>
        <dbReference type="ARBA" id="ARBA00022729"/>
    </source>
</evidence>
<organism evidence="4 5">
    <name type="scientific">Pueribacillus theae</name>
    <dbReference type="NCBI Taxonomy" id="2171751"/>
    <lineage>
        <taxon>Bacteria</taxon>
        <taxon>Bacillati</taxon>
        <taxon>Bacillota</taxon>
        <taxon>Bacilli</taxon>
        <taxon>Bacillales</taxon>
        <taxon>Bacillaceae</taxon>
        <taxon>Pueribacillus</taxon>
    </lineage>
</organism>
<accession>A0A2U1K4J7</accession>
<dbReference type="PANTHER" id="PTHR39160">
    <property type="entry name" value="CELL WALL-BINDING PROTEIN YOCH"/>
    <property type="match status" value="1"/>
</dbReference>
<keyword evidence="5" id="KW-1185">Reference proteome</keyword>
<keyword evidence="1" id="KW-0732">Signal</keyword>
<evidence type="ECO:0000256" key="2">
    <source>
        <dbReference type="SAM" id="MobiDB-lite"/>
    </source>
</evidence>
<gene>
    <name evidence="4" type="ORF">DCC39_07655</name>
</gene>
<dbReference type="AlphaFoldDB" id="A0A2U1K4J7"/>
<feature type="region of interest" description="Disordered" evidence="2">
    <location>
        <begin position="288"/>
        <end position="314"/>
    </location>
</feature>
<dbReference type="InterPro" id="IPR011098">
    <property type="entry name" value="G5_dom"/>
</dbReference>